<dbReference type="InterPro" id="IPR036047">
    <property type="entry name" value="F-box-like_dom_sf"/>
</dbReference>
<evidence type="ECO:0000259" key="4">
    <source>
        <dbReference type="PROSITE" id="PS51114"/>
    </source>
</evidence>
<organism evidence="5 6">
    <name type="scientific">Culter alburnus</name>
    <name type="common">Topmouth culter</name>
    <dbReference type="NCBI Taxonomy" id="194366"/>
    <lineage>
        <taxon>Eukaryota</taxon>
        <taxon>Metazoa</taxon>
        <taxon>Chordata</taxon>
        <taxon>Craniata</taxon>
        <taxon>Vertebrata</taxon>
        <taxon>Euteleostomi</taxon>
        <taxon>Actinopterygii</taxon>
        <taxon>Neopterygii</taxon>
        <taxon>Teleostei</taxon>
        <taxon>Ostariophysi</taxon>
        <taxon>Cypriniformes</taxon>
        <taxon>Xenocyprididae</taxon>
        <taxon>Xenocypridinae</taxon>
        <taxon>Culter</taxon>
    </lineage>
</organism>
<evidence type="ECO:0000256" key="1">
    <source>
        <dbReference type="ARBA" id="ARBA00022786"/>
    </source>
</evidence>
<dbReference type="FunFam" id="2.60.120.260:FF:000012">
    <property type="entry name" value="F-box only protein 2"/>
    <property type="match status" value="1"/>
</dbReference>
<comment type="caution">
    <text evidence="5">The sequence shown here is derived from an EMBL/GenBank/DDBJ whole genome shotgun (WGS) entry which is preliminary data.</text>
</comment>
<evidence type="ECO:0000259" key="3">
    <source>
        <dbReference type="PROSITE" id="PS50181"/>
    </source>
</evidence>
<dbReference type="InterPro" id="IPR001810">
    <property type="entry name" value="F-box_dom"/>
</dbReference>
<evidence type="ECO:0000313" key="5">
    <source>
        <dbReference type="EMBL" id="KAK9954461.1"/>
    </source>
</evidence>
<feature type="domain" description="FBA" evidence="4">
    <location>
        <begin position="103"/>
        <end position="280"/>
    </location>
</feature>
<dbReference type="InterPro" id="IPR008979">
    <property type="entry name" value="Galactose-bd-like_sf"/>
</dbReference>
<dbReference type="SMART" id="SM01198">
    <property type="entry name" value="FBA"/>
    <property type="match status" value="1"/>
</dbReference>
<dbReference type="EMBL" id="JAWDJR010000022">
    <property type="protein sequence ID" value="KAK9954461.1"/>
    <property type="molecule type" value="Genomic_DNA"/>
</dbReference>
<dbReference type="InterPro" id="IPR039752">
    <property type="entry name" value="F-box_only"/>
</dbReference>
<feature type="compositionally biased region" description="Basic and acidic residues" evidence="2">
    <location>
        <begin position="12"/>
        <end position="22"/>
    </location>
</feature>
<dbReference type="Pfam" id="PF04300">
    <property type="entry name" value="FBA"/>
    <property type="match status" value="1"/>
</dbReference>
<dbReference type="GO" id="GO:0036503">
    <property type="term" value="P:ERAD pathway"/>
    <property type="evidence" value="ECO:0007669"/>
    <property type="project" value="TreeGrafter"/>
</dbReference>
<evidence type="ECO:0000313" key="6">
    <source>
        <dbReference type="Proteomes" id="UP001479290"/>
    </source>
</evidence>
<proteinExistence type="predicted"/>
<accession>A0AAW1Z2H4</accession>
<dbReference type="PROSITE" id="PS51114">
    <property type="entry name" value="FBA"/>
    <property type="match status" value="1"/>
</dbReference>
<dbReference type="AlphaFoldDB" id="A0AAW1Z2H4"/>
<dbReference type="PROSITE" id="PS50181">
    <property type="entry name" value="FBOX"/>
    <property type="match status" value="1"/>
</dbReference>
<dbReference type="FunFam" id="1.20.1280.50:FF:000002">
    <property type="entry name" value="F-box only protein 44"/>
    <property type="match status" value="1"/>
</dbReference>
<dbReference type="PANTHER" id="PTHR12125:SF12">
    <property type="entry name" value="F-BOX ONLY PROTEIN 6"/>
    <property type="match status" value="1"/>
</dbReference>
<feature type="region of interest" description="Disordered" evidence="2">
    <location>
        <begin position="1"/>
        <end position="22"/>
    </location>
</feature>
<dbReference type="InterPro" id="IPR007397">
    <property type="entry name" value="F-box-assoc_dom"/>
</dbReference>
<keyword evidence="6" id="KW-1185">Reference proteome</keyword>
<dbReference type="GO" id="GO:0031146">
    <property type="term" value="P:SCF-dependent proteasomal ubiquitin-dependent protein catabolic process"/>
    <property type="evidence" value="ECO:0007669"/>
    <property type="project" value="TreeGrafter"/>
</dbReference>
<gene>
    <name evidence="5" type="ORF">ABG768_016524</name>
</gene>
<dbReference type="SMART" id="SM00256">
    <property type="entry name" value="FBOX"/>
    <property type="match status" value="1"/>
</dbReference>
<dbReference type="GO" id="GO:0006516">
    <property type="term" value="P:glycoprotein catabolic process"/>
    <property type="evidence" value="ECO:0007669"/>
    <property type="project" value="TreeGrafter"/>
</dbReference>
<reference evidence="5 6" key="1">
    <citation type="submission" date="2024-05" db="EMBL/GenBank/DDBJ databases">
        <title>A high-quality chromosomal-level genome assembly of Topmouth culter (Culter alburnus).</title>
        <authorList>
            <person name="Zhao H."/>
        </authorList>
    </citation>
    <scope>NUCLEOTIDE SEQUENCE [LARGE SCALE GENOMIC DNA]</scope>
    <source>
        <strain evidence="5">CATC2023</strain>
        <tissue evidence="5">Muscle</tissue>
    </source>
</reference>
<feature type="domain" description="F-box" evidence="3">
    <location>
        <begin position="35"/>
        <end position="82"/>
    </location>
</feature>
<dbReference type="Pfam" id="PF12937">
    <property type="entry name" value="F-box-like"/>
    <property type="match status" value="1"/>
</dbReference>
<sequence length="290" mass="33850">MKRNFSGSTLRKRMDPSESDQIDSRDFENRIDACTALQSDVPLAMVEEILLNLPAHQVVRVCRLVCREWKELVDSASHWRERCRREGIQPCDASRTPEDWRLFYFLAKNPRNLLKNPSADDGLQGWNLIQNGGDRWEAHGNRRAFPDNTVTKCFVTSYMLCLKRQLIDLEKEGYNAAFMDQLQPHIKISDWYTARSDCGSKYQICVELLDRRKNPIRTFQPEKVTFDYGNSEPWCQMTHAFKEYGPGVRFIRFTHGGKDRQFWAGHYGIRITNSSVEICPAAERHELLLR</sequence>
<dbReference type="SUPFAM" id="SSF81383">
    <property type="entry name" value="F-box domain"/>
    <property type="match status" value="1"/>
</dbReference>
<dbReference type="Proteomes" id="UP001479290">
    <property type="component" value="Unassembled WGS sequence"/>
</dbReference>
<dbReference type="GO" id="GO:0019005">
    <property type="term" value="C:SCF ubiquitin ligase complex"/>
    <property type="evidence" value="ECO:0007669"/>
    <property type="project" value="TreeGrafter"/>
</dbReference>
<evidence type="ECO:0000256" key="2">
    <source>
        <dbReference type="SAM" id="MobiDB-lite"/>
    </source>
</evidence>
<dbReference type="PANTHER" id="PTHR12125">
    <property type="entry name" value="F-BOX ONLY PROTEIN 6-LIKE PROTEIN"/>
    <property type="match status" value="1"/>
</dbReference>
<name>A0AAW1Z2H4_CULAL</name>
<dbReference type="GO" id="GO:0061630">
    <property type="term" value="F:ubiquitin protein ligase activity"/>
    <property type="evidence" value="ECO:0007669"/>
    <property type="project" value="TreeGrafter"/>
</dbReference>
<dbReference type="SUPFAM" id="SSF49785">
    <property type="entry name" value="Galactose-binding domain-like"/>
    <property type="match status" value="1"/>
</dbReference>
<dbReference type="Gene3D" id="1.20.1280.50">
    <property type="match status" value="1"/>
</dbReference>
<protein>
    <submittedName>
        <fullName evidence="5">Uncharacterized protein</fullName>
    </submittedName>
</protein>
<keyword evidence="1" id="KW-0833">Ubl conjugation pathway</keyword>
<dbReference type="GO" id="GO:0005737">
    <property type="term" value="C:cytoplasm"/>
    <property type="evidence" value="ECO:0007669"/>
    <property type="project" value="TreeGrafter"/>
</dbReference>
<dbReference type="Gene3D" id="2.60.120.260">
    <property type="entry name" value="Galactose-binding domain-like"/>
    <property type="match status" value="1"/>
</dbReference>